<keyword evidence="9" id="KW-1185">Reference proteome</keyword>
<dbReference type="GeneID" id="935455"/>
<feature type="domain" description="G-protein coupled receptors family 1 profile" evidence="6">
    <location>
        <begin position="43"/>
        <end position="212"/>
    </location>
</feature>
<reference evidence="7 9" key="1">
    <citation type="journal article" date="2003" name="J. Gen. Virol.">
        <title>The human cytomegalovirus genome revisited: comparison with the chimpanzee cytomegalovirus genome.</title>
        <authorList>
            <person name="Davison A.J."/>
            <person name="Dolan A."/>
            <person name="Akter P."/>
            <person name="Addison C."/>
            <person name="Dargan D.J."/>
            <person name="Alcendor D.J."/>
            <person name="McGeoch D.J."/>
            <person name="Hayward G.S."/>
        </authorList>
    </citation>
    <scope>NUCLEOTIDE SEQUENCE [LARGE SCALE GENOMIC DNA]</scope>
    <source>
        <strain evidence="7">Heberling</strain>
    </source>
</reference>
<sequence>MTVALSSSTSLNVAKIVVPNAAMIADRAASDLLTGMFASISVLNLLAIVGCLWMLRVTRPSIAVQVFTWNLVLSQFFSIVATVFSKGMTLSVYNAADLGFCRLALFVEDVGLYSTSLLFLFLILDRLAAIAQGRDLWRHQTRENVSLALYVVAFIWVLSVVAAVPTAATGTIDFRWRGCEIPLQYSGVDLTIKMWFVMGAPMIAVLSYVVDLSYNDKRDAAWPYVGRVCSYYVTCLLLYVPHYCFRVLRSVVEPGDTTFGIMDYMELGTRTVLMLRLSVLPLFIVALFSSNPTQDLDVSLERLLESCSRSGGCCGVSRLLRKLMEMLKRMLHSVELVVRFDFGSTSEKPDVAQKPCSCAVAAPVVTAGVSTTSDKATLVEHVEDVAYDDVPSTTIEVVSAESSSVLCAAVVGGSMPVTGI</sequence>
<dbReference type="OrthoDB" id="19235at10239"/>
<evidence type="ECO:0000313" key="7">
    <source>
        <dbReference type="EMBL" id="AAM00717.1"/>
    </source>
</evidence>
<dbReference type="EMBL" id="MZ151943">
    <property type="protein sequence ID" value="QXV67827.1"/>
    <property type="molecule type" value="Genomic_DNA"/>
</dbReference>
<dbReference type="EMBL" id="AF480884">
    <property type="protein sequence ID" value="AAM00717.1"/>
    <property type="molecule type" value="Genomic_DNA"/>
</dbReference>
<evidence type="ECO:0000313" key="9">
    <source>
        <dbReference type="Proteomes" id="UP000099188"/>
    </source>
</evidence>
<evidence type="ECO:0000256" key="1">
    <source>
        <dbReference type="ARBA" id="ARBA00004370"/>
    </source>
</evidence>
<proteinExistence type="predicted"/>
<evidence type="ECO:0000313" key="8">
    <source>
        <dbReference type="EMBL" id="QXV67827.1"/>
    </source>
</evidence>
<evidence type="ECO:0000256" key="4">
    <source>
        <dbReference type="ARBA" id="ARBA00023136"/>
    </source>
</evidence>
<comment type="subcellular location">
    <subcellularLocation>
        <location evidence="1">Membrane</location>
    </subcellularLocation>
</comment>
<gene>
    <name evidence="7" type="primary">UL78</name>
    <name evidence="7" type="ORF">CCMVgp069</name>
</gene>
<name>Q8QS21_9BETA</name>
<evidence type="ECO:0000256" key="3">
    <source>
        <dbReference type="ARBA" id="ARBA00022989"/>
    </source>
</evidence>
<keyword evidence="7" id="KW-0261">Viral envelope protein</keyword>
<dbReference type="GO" id="GO:0016020">
    <property type="term" value="C:membrane"/>
    <property type="evidence" value="ECO:0007669"/>
    <property type="project" value="UniProtKB-SubCell"/>
</dbReference>
<keyword evidence="2 5" id="KW-0812">Transmembrane</keyword>
<organism evidence="7 9">
    <name type="scientific">Panine betaherpesvirus 2</name>
    <name type="common">Chimpanzee cytomegalovirus</name>
    <dbReference type="NCBI Taxonomy" id="188763"/>
    <lineage>
        <taxon>Viruses</taxon>
        <taxon>Duplodnaviria</taxon>
        <taxon>Heunggongvirae</taxon>
        <taxon>Peploviricota</taxon>
        <taxon>Herviviricetes</taxon>
        <taxon>Herpesvirales</taxon>
        <taxon>Orthoherpesviridae</taxon>
        <taxon>Betaherpesvirinae</taxon>
        <taxon>Cytomegalovirus</taxon>
        <taxon>Cytomegalovirus paninebeta2</taxon>
    </lineage>
</organism>
<dbReference type="Proteomes" id="UP000099188">
    <property type="component" value="Segment"/>
</dbReference>
<dbReference type="Gene3D" id="1.20.1070.10">
    <property type="entry name" value="Rhodopsin 7-helix transmembrane proteins"/>
    <property type="match status" value="1"/>
</dbReference>
<evidence type="ECO:0000259" key="6">
    <source>
        <dbReference type="PROSITE" id="PS50262"/>
    </source>
</evidence>
<dbReference type="RefSeq" id="NP_612711.1">
    <property type="nucleotide sequence ID" value="NC_003521.1"/>
</dbReference>
<dbReference type="GO" id="GO:0019031">
    <property type="term" value="C:viral envelope"/>
    <property type="evidence" value="ECO:0007669"/>
    <property type="project" value="UniProtKB-KW"/>
</dbReference>
<feature type="transmembrane region" description="Helical" evidence="5">
    <location>
        <begin position="231"/>
        <end position="248"/>
    </location>
</feature>
<dbReference type="Pfam" id="PF25707">
    <property type="entry name" value="UL78"/>
    <property type="match status" value="1"/>
</dbReference>
<feature type="transmembrane region" description="Helical" evidence="5">
    <location>
        <begin position="104"/>
        <end position="124"/>
    </location>
</feature>
<accession>Q8QS21</accession>
<keyword evidence="7" id="KW-0946">Virion</keyword>
<feature type="transmembrane region" description="Helical" evidence="5">
    <location>
        <begin position="62"/>
        <end position="84"/>
    </location>
</feature>
<protein>
    <submittedName>
        <fullName evidence="7">Envelope protein UL78</fullName>
    </submittedName>
</protein>
<keyword evidence="3 5" id="KW-1133">Transmembrane helix</keyword>
<evidence type="ECO:0000256" key="2">
    <source>
        <dbReference type="ARBA" id="ARBA00022692"/>
    </source>
</evidence>
<feature type="transmembrane region" description="Helical" evidence="5">
    <location>
        <begin position="145"/>
        <end position="168"/>
    </location>
</feature>
<evidence type="ECO:0000256" key="5">
    <source>
        <dbReference type="SAM" id="Phobius"/>
    </source>
</evidence>
<dbReference type="KEGG" id="vg:935455"/>
<keyword evidence="4 5" id="KW-0472">Membrane</keyword>
<dbReference type="InterPro" id="IPR057757">
    <property type="entry name" value="UL78-like"/>
</dbReference>
<reference evidence="8" key="2">
    <citation type="submission" date="2021-05" db="EMBL/GenBank/DDBJ databases">
        <title>Cloning and multi-omic analysis of chimpanzee cytomegalovirus: a resource for comparative functional genomics.</title>
        <authorList>
            <person name="Phan Q.V."/>
        </authorList>
    </citation>
    <scope>NUCLEOTIDE SEQUENCE</scope>
    <source>
        <strain evidence="8">Heberling</strain>
    </source>
</reference>
<dbReference type="InterPro" id="IPR017452">
    <property type="entry name" value="GPCR_Rhodpsn_7TM"/>
</dbReference>
<feature type="transmembrane region" description="Helical" evidence="5">
    <location>
        <begin position="32"/>
        <end position="55"/>
    </location>
</feature>
<dbReference type="PROSITE" id="PS50262">
    <property type="entry name" value="G_PROTEIN_RECEP_F1_2"/>
    <property type="match status" value="1"/>
</dbReference>
<feature type="transmembrane region" description="Helical" evidence="5">
    <location>
        <begin position="192"/>
        <end position="210"/>
    </location>
</feature>